<sequence length="327" mass="35066">MKKWYSVVSFMLAVMLIIGCLTVAFAQDEGKSKTMVFIPKSTDVTYWLFLRKGATDKANELGYTVDYQGVATEADVAGQVNLVNNIVATKPAGILMAATDAKALQPAVENGIKAGIPIIMVDSGIEDKTIPLANITTDNFDGAYKAGLLLADMIGGKGKVANIGITAGSQTGRERSDGFIEAMKKFPDIQVLPVQWTDAIAATAMNIATDLLNANPDLVGFYSAAAPMGVGIAQALKAKGLDQKVKLITFDPSPETLPLFEEGTINAIIAQDPYQMGYRGVEMLDKVIKGGKIEEDERNIQIPVAIITPENYNSPESQKLLQTPDKF</sequence>
<feature type="signal peptide" evidence="4">
    <location>
        <begin position="1"/>
        <end position="26"/>
    </location>
</feature>
<dbReference type="Gene3D" id="3.40.50.2300">
    <property type="match status" value="2"/>
</dbReference>
<dbReference type="GO" id="GO:0030246">
    <property type="term" value="F:carbohydrate binding"/>
    <property type="evidence" value="ECO:0007669"/>
    <property type="project" value="UniProtKB-ARBA"/>
</dbReference>
<evidence type="ECO:0000256" key="1">
    <source>
        <dbReference type="ARBA" id="ARBA00004196"/>
    </source>
</evidence>
<dbReference type="Proteomes" id="UP000485569">
    <property type="component" value="Unassembled WGS sequence"/>
</dbReference>
<dbReference type="Pfam" id="PF13407">
    <property type="entry name" value="Peripla_BP_4"/>
    <property type="match status" value="1"/>
</dbReference>
<dbReference type="SUPFAM" id="SSF53822">
    <property type="entry name" value="Periplasmic binding protein-like I"/>
    <property type="match status" value="1"/>
</dbReference>
<comment type="subcellular location">
    <subcellularLocation>
        <location evidence="1">Cell envelope</location>
    </subcellularLocation>
</comment>
<protein>
    <submittedName>
        <fullName evidence="6">D-allose-binding periplasmic protein</fullName>
    </submittedName>
</protein>
<evidence type="ECO:0000259" key="5">
    <source>
        <dbReference type="Pfam" id="PF13407"/>
    </source>
</evidence>
<reference evidence="6" key="1">
    <citation type="submission" date="2017-02" db="EMBL/GenBank/DDBJ databases">
        <title>Delving into the versatile metabolic prowess of the omnipresent phylum Bacteroidetes.</title>
        <authorList>
            <person name="Nobu M.K."/>
            <person name="Mei R."/>
            <person name="Narihiro T."/>
            <person name="Kuroda K."/>
            <person name="Liu W.-T."/>
        </authorList>
    </citation>
    <scope>NUCLEOTIDE SEQUENCE</scope>
    <source>
        <strain evidence="6">ADurb.Bin276</strain>
    </source>
</reference>
<dbReference type="GO" id="GO:0030313">
    <property type="term" value="C:cell envelope"/>
    <property type="evidence" value="ECO:0007669"/>
    <property type="project" value="UniProtKB-SubCell"/>
</dbReference>
<dbReference type="CDD" id="cd20008">
    <property type="entry name" value="PBP1_ABC_sugar_binding-like"/>
    <property type="match status" value="1"/>
</dbReference>
<gene>
    <name evidence="6" type="primary">alsB_3</name>
    <name evidence="6" type="ORF">BWY41_01071</name>
</gene>
<organism evidence="6">
    <name type="scientific">Candidatus Atribacter allofermentans</name>
    <dbReference type="NCBI Taxonomy" id="1852833"/>
    <lineage>
        <taxon>Bacteria</taxon>
        <taxon>Pseudomonadati</taxon>
        <taxon>Atribacterota</taxon>
        <taxon>Atribacteria</taxon>
        <taxon>Atribacterales</taxon>
        <taxon>Atribacteraceae</taxon>
        <taxon>Atribacter</taxon>
    </lineage>
</organism>
<evidence type="ECO:0000256" key="2">
    <source>
        <dbReference type="ARBA" id="ARBA00007639"/>
    </source>
</evidence>
<dbReference type="PROSITE" id="PS51257">
    <property type="entry name" value="PROKAR_LIPOPROTEIN"/>
    <property type="match status" value="1"/>
</dbReference>
<keyword evidence="3 4" id="KW-0732">Signal</keyword>
<dbReference type="EMBL" id="MWBQ01000074">
    <property type="protein sequence ID" value="OQA58437.1"/>
    <property type="molecule type" value="Genomic_DNA"/>
</dbReference>
<comment type="similarity">
    <text evidence="2">Belongs to the bacterial solute-binding protein 2 family.</text>
</comment>
<name>A0A1V5SV86_9BACT</name>
<evidence type="ECO:0000313" key="6">
    <source>
        <dbReference type="EMBL" id="OQA58437.1"/>
    </source>
</evidence>
<proteinExistence type="inferred from homology"/>
<accession>A0A1V5SV86</accession>
<feature type="domain" description="Periplasmic binding protein" evidence="5">
    <location>
        <begin position="36"/>
        <end position="291"/>
    </location>
</feature>
<dbReference type="InterPro" id="IPR028082">
    <property type="entry name" value="Peripla_BP_I"/>
</dbReference>
<feature type="chain" id="PRO_5011985686" evidence="4">
    <location>
        <begin position="27"/>
        <end position="327"/>
    </location>
</feature>
<dbReference type="InterPro" id="IPR025997">
    <property type="entry name" value="SBP_2_dom"/>
</dbReference>
<dbReference type="PANTHER" id="PTHR46847">
    <property type="entry name" value="D-ALLOSE-BINDING PERIPLASMIC PROTEIN-RELATED"/>
    <property type="match status" value="1"/>
</dbReference>
<evidence type="ECO:0000256" key="4">
    <source>
        <dbReference type="SAM" id="SignalP"/>
    </source>
</evidence>
<dbReference type="PANTHER" id="PTHR46847:SF1">
    <property type="entry name" value="D-ALLOSE-BINDING PERIPLASMIC PROTEIN-RELATED"/>
    <property type="match status" value="1"/>
</dbReference>
<evidence type="ECO:0000256" key="3">
    <source>
        <dbReference type="ARBA" id="ARBA00022729"/>
    </source>
</evidence>
<dbReference type="AlphaFoldDB" id="A0A1V5SV86"/>
<comment type="caution">
    <text evidence="6">The sequence shown here is derived from an EMBL/GenBank/DDBJ whole genome shotgun (WGS) entry which is preliminary data.</text>
</comment>